<dbReference type="EMBL" id="BARS01054569">
    <property type="protein sequence ID" value="GAG49920.1"/>
    <property type="molecule type" value="Genomic_DNA"/>
</dbReference>
<dbReference type="Pfam" id="PF14602">
    <property type="entry name" value="Hexapep_2"/>
    <property type="match status" value="1"/>
</dbReference>
<dbReference type="AlphaFoldDB" id="X0Y2I7"/>
<dbReference type="InterPro" id="IPR001451">
    <property type="entry name" value="Hexapep"/>
</dbReference>
<evidence type="ECO:0008006" key="2">
    <source>
        <dbReference type="Google" id="ProtNLM"/>
    </source>
</evidence>
<name>X0Y2I7_9ZZZZ</name>
<accession>X0Y2I7</accession>
<comment type="caution">
    <text evidence="1">The sequence shown here is derived from an EMBL/GenBank/DDBJ whole genome shotgun (WGS) entry which is preliminary data.</text>
</comment>
<protein>
    <recommendedName>
        <fullName evidence="2">Maltose/galactoside acetyltransferase domain-containing protein</fullName>
    </recommendedName>
</protein>
<evidence type="ECO:0000313" key="1">
    <source>
        <dbReference type="EMBL" id="GAG49920.1"/>
    </source>
</evidence>
<dbReference type="InterPro" id="IPR011004">
    <property type="entry name" value="Trimer_LpxA-like_sf"/>
</dbReference>
<reference evidence="1" key="1">
    <citation type="journal article" date="2014" name="Front. Microbiol.">
        <title>High frequency of phylogenetically diverse reductive dehalogenase-homologous genes in deep subseafloor sedimentary metagenomes.</title>
        <authorList>
            <person name="Kawai M."/>
            <person name="Futagami T."/>
            <person name="Toyoda A."/>
            <person name="Takaki Y."/>
            <person name="Nishi S."/>
            <person name="Hori S."/>
            <person name="Arai W."/>
            <person name="Tsubouchi T."/>
            <person name="Morono Y."/>
            <person name="Uchiyama I."/>
            <person name="Ito T."/>
            <person name="Fujiyama A."/>
            <person name="Inagaki F."/>
            <person name="Takami H."/>
        </authorList>
    </citation>
    <scope>NUCLEOTIDE SEQUENCE</scope>
    <source>
        <strain evidence="1">Expedition CK06-06</strain>
    </source>
</reference>
<dbReference type="Gene3D" id="2.160.10.10">
    <property type="entry name" value="Hexapeptide repeat proteins"/>
    <property type="match status" value="1"/>
</dbReference>
<dbReference type="InterPro" id="IPR051159">
    <property type="entry name" value="Hexapeptide_acetyltransf"/>
</dbReference>
<proteinExistence type="predicted"/>
<dbReference type="CDD" id="cd04647">
    <property type="entry name" value="LbH_MAT_like"/>
    <property type="match status" value="1"/>
</dbReference>
<dbReference type="PANTHER" id="PTHR23416">
    <property type="entry name" value="SIALIC ACID SYNTHASE-RELATED"/>
    <property type="match status" value="1"/>
</dbReference>
<sequence length="154" mass="16717">MSASKKIYFFLYKAIIKYVPGKLGNKLRAVICRKLFRKCGRSVTIMKNAEFGTGEFIELGDKSGIGLNAFISVTSPLIIGDNVMMGSDVIIIDRDHNFSDPNIPMVEQGFQEPKPVKIGSDVWIGSRVIILPDTAIGNGVVIGAGSVITKDIPD</sequence>
<dbReference type="SUPFAM" id="SSF51161">
    <property type="entry name" value="Trimeric LpxA-like enzymes"/>
    <property type="match status" value="1"/>
</dbReference>
<dbReference type="Pfam" id="PF00132">
    <property type="entry name" value="Hexapep"/>
    <property type="match status" value="1"/>
</dbReference>
<organism evidence="1">
    <name type="scientific">marine sediment metagenome</name>
    <dbReference type="NCBI Taxonomy" id="412755"/>
    <lineage>
        <taxon>unclassified sequences</taxon>
        <taxon>metagenomes</taxon>
        <taxon>ecological metagenomes</taxon>
    </lineage>
</organism>
<feature type="non-terminal residue" evidence="1">
    <location>
        <position position="154"/>
    </location>
</feature>
<gene>
    <name evidence="1" type="ORF">S01H1_80764</name>
</gene>